<sequence>MPPRLLACGSNAASHLSINHPDDVSILTPTVYHPSLPVIPPESAILDLVSASAHSLLLIAPSNAQRANGSRNTLLGAGTNTFGQLGPRCALWDHVKPEPRWKSVSLLNSVEVEDKDSWEPVKIAATWTTSFVVYQRSKRNSTTNQSSSSSGLASSGLNGVDQQEGDESIEQIVISCGSNDFGESGSSQSPLTLNTPAEIPISHASQKPTIVDLGLRQGETVEMIRGGQRHVIVVIQDSKGKQRVMGWGASRKGELDAGTISSLLEVGPSASGSRSNGASSSKGKGKGKGKAISRPTSSSPITIDLPIPHGERIIDIALGASHSLALLSNGTVLGWGSNLKNQITDVHALQEIRGIAATWNGSYFLTRQNEVLAQGSNTHSQLLRPYCTQSSAEREKIDIPPGWTVERLVAGSEHLILHMKPKNGEEDGLWTGGWNEHGNLALMDQGDRDTLQRVEVGVKGRRIKGVWGGCASTWVWIDE</sequence>
<evidence type="ECO:0000313" key="4">
    <source>
        <dbReference type="Proteomes" id="UP000078595"/>
    </source>
</evidence>
<feature type="compositionally biased region" description="Low complexity" evidence="1">
    <location>
        <begin position="140"/>
        <end position="159"/>
    </location>
</feature>
<keyword evidence="4" id="KW-1185">Reference proteome</keyword>
<dbReference type="Proteomes" id="UP000078595">
    <property type="component" value="Chromosome 9"/>
</dbReference>
<dbReference type="AlphaFoldDB" id="A0A1A5ZYL5"/>
<dbReference type="EMBL" id="CP144538">
    <property type="protein sequence ID" value="WWC64439.1"/>
    <property type="molecule type" value="Genomic_DNA"/>
</dbReference>
<evidence type="ECO:0000313" key="2">
    <source>
        <dbReference type="EMBL" id="OBR82893.1"/>
    </source>
</evidence>
<dbReference type="GeneID" id="28970149"/>
<reference evidence="3" key="3">
    <citation type="submission" date="2024-02" db="EMBL/GenBank/DDBJ databases">
        <title>Comparative genomics of Cryptococcus and Kwoniella reveals pathogenesis evolution and contrasting modes of karyotype evolution via chromosome fusion or intercentromeric recombination.</title>
        <authorList>
            <person name="Coelho M.A."/>
            <person name="David-Palma M."/>
            <person name="Shea T."/>
            <person name="Bowers K."/>
            <person name="McGinley-Smith S."/>
            <person name="Mohammad A.W."/>
            <person name="Gnirke A."/>
            <person name="Yurkov A.M."/>
            <person name="Nowrousian M."/>
            <person name="Sun S."/>
            <person name="Cuomo C.A."/>
            <person name="Heitman J."/>
        </authorList>
    </citation>
    <scope>NUCLEOTIDE SEQUENCE</scope>
    <source>
        <strain evidence="3">CBS 10117</strain>
    </source>
</reference>
<evidence type="ECO:0000256" key="1">
    <source>
        <dbReference type="SAM" id="MobiDB-lite"/>
    </source>
</evidence>
<dbReference type="VEuPathDB" id="FungiDB:I303_06450"/>
<organism evidence="2">
    <name type="scientific">Kwoniella dejecticola CBS 10117</name>
    <dbReference type="NCBI Taxonomy" id="1296121"/>
    <lineage>
        <taxon>Eukaryota</taxon>
        <taxon>Fungi</taxon>
        <taxon>Dikarya</taxon>
        <taxon>Basidiomycota</taxon>
        <taxon>Agaricomycotina</taxon>
        <taxon>Tremellomycetes</taxon>
        <taxon>Tremellales</taxon>
        <taxon>Cryptococcaceae</taxon>
        <taxon>Kwoniella</taxon>
    </lineage>
</organism>
<accession>A0A1A5ZYL5</accession>
<dbReference type="GO" id="GO:0005737">
    <property type="term" value="C:cytoplasm"/>
    <property type="evidence" value="ECO:0007669"/>
    <property type="project" value="TreeGrafter"/>
</dbReference>
<reference evidence="2" key="1">
    <citation type="submission" date="2013-07" db="EMBL/GenBank/DDBJ databases">
        <title>The Genome Sequence of Cryptococcus dejecticola CBS10117.</title>
        <authorList>
            <consortium name="The Broad Institute Genome Sequencing Platform"/>
            <person name="Cuomo C."/>
            <person name="Litvintseva A."/>
            <person name="Chen Y."/>
            <person name="Heitman J."/>
            <person name="Sun S."/>
            <person name="Springer D."/>
            <person name="Dromer F."/>
            <person name="Young S.K."/>
            <person name="Zeng Q."/>
            <person name="Gargeya S."/>
            <person name="Fitzgerald M."/>
            <person name="Abouelleil A."/>
            <person name="Alvarado L."/>
            <person name="Berlin A.M."/>
            <person name="Chapman S.B."/>
            <person name="Dewar J."/>
            <person name="Goldberg J."/>
            <person name="Griggs A."/>
            <person name="Gujja S."/>
            <person name="Hansen M."/>
            <person name="Howarth C."/>
            <person name="Imamovic A."/>
            <person name="Larimer J."/>
            <person name="McCowan C."/>
            <person name="Murphy C."/>
            <person name="Pearson M."/>
            <person name="Priest M."/>
            <person name="Roberts A."/>
            <person name="Saif S."/>
            <person name="Shea T."/>
            <person name="Sykes S."/>
            <person name="Wortman J."/>
            <person name="Nusbaum C."/>
            <person name="Birren B."/>
        </authorList>
    </citation>
    <scope>NUCLEOTIDE SEQUENCE [LARGE SCALE GENOMIC DNA]</scope>
    <source>
        <strain evidence="2">CBS 10117</strain>
    </source>
</reference>
<dbReference type="KEGG" id="kdj:28970149"/>
<feature type="region of interest" description="Disordered" evidence="1">
    <location>
        <begin position="138"/>
        <end position="161"/>
    </location>
</feature>
<dbReference type="PANTHER" id="PTHR45982">
    <property type="entry name" value="REGULATOR OF CHROMOSOME CONDENSATION"/>
    <property type="match status" value="1"/>
</dbReference>
<dbReference type="GO" id="GO:0005085">
    <property type="term" value="F:guanyl-nucleotide exchange factor activity"/>
    <property type="evidence" value="ECO:0007669"/>
    <property type="project" value="TreeGrafter"/>
</dbReference>
<dbReference type="Gene3D" id="2.130.10.30">
    <property type="entry name" value="Regulator of chromosome condensation 1/beta-lactamase-inhibitor protein II"/>
    <property type="match status" value="2"/>
</dbReference>
<evidence type="ECO:0000313" key="3">
    <source>
        <dbReference type="EMBL" id="WWC64439.1"/>
    </source>
</evidence>
<dbReference type="EMBL" id="KI894034">
    <property type="protein sequence ID" value="OBR82893.1"/>
    <property type="molecule type" value="Genomic_DNA"/>
</dbReference>
<evidence type="ECO:0008006" key="5">
    <source>
        <dbReference type="Google" id="ProtNLM"/>
    </source>
</evidence>
<feature type="compositionally biased region" description="Low complexity" evidence="1">
    <location>
        <begin position="292"/>
        <end position="303"/>
    </location>
</feature>
<dbReference type="OrthoDB" id="5370059at2759"/>
<dbReference type="PANTHER" id="PTHR45982:SF1">
    <property type="entry name" value="REGULATOR OF CHROMOSOME CONDENSATION"/>
    <property type="match status" value="1"/>
</dbReference>
<dbReference type="Pfam" id="PF13540">
    <property type="entry name" value="RCC1_2"/>
    <property type="match status" value="1"/>
</dbReference>
<feature type="compositionally biased region" description="Low complexity" evidence="1">
    <location>
        <begin position="267"/>
        <end position="282"/>
    </location>
</feature>
<dbReference type="InterPro" id="IPR009091">
    <property type="entry name" value="RCC1/BLIP-II"/>
</dbReference>
<reference evidence="3" key="2">
    <citation type="submission" date="2013-07" db="EMBL/GenBank/DDBJ databases">
        <authorList>
            <consortium name="The Broad Institute Genome Sequencing Platform"/>
            <person name="Cuomo C."/>
            <person name="Litvintseva A."/>
            <person name="Chen Y."/>
            <person name="Heitman J."/>
            <person name="Sun S."/>
            <person name="Springer D."/>
            <person name="Dromer F."/>
            <person name="Young S.K."/>
            <person name="Zeng Q."/>
            <person name="Gargeya S."/>
            <person name="Fitzgerald M."/>
            <person name="Abouelleil A."/>
            <person name="Alvarado L."/>
            <person name="Berlin A.M."/>
            <person name="Chapman S.B."/>
            <person name="Dewar J."/>
            <person name="Goldberg J."/>
            <person name="Griggs A."/>
            <person name="Gujja S."/>
            <person name="Hansen M."/>
            <person name="Howarth C."/>
            <person name="Imamovic A."/>
            <person name="Larimer J."/>
            <person name="McCowan C."/>
            <person name="Murphy C."/>
            <person name="Pearson M."/>
            <person name="Priest M."/>
            <person name="Roberts A."/>
            <person name="Saif S."/>
            <person name="Shea T."/>
            <person name="Sykes S."/>
            <person name="Wortman J."/>
            <person name="Nusbaum C."/>
            <person name="Birren B."/>
        </authorList>
    </citation>
    <scope>NUCLEOTIDE SEQUENCE</scope>
    <source>
        <strain evidence="3">CBS 10117</strain>
    </source>
</reference>
<dbReference type="STRING" id="1296121.A0A1A5ZYL5"/>
<name>A0A1A5ZYL5_9TREE</name>
<dbReference type="InterPro" id="IPR051553">
    <property type="entry name" value="Ran_GTPase-activating"/>
</dbReference>
<protein>
    <recommendedName>
        <fullName evidence="5">Secretion-regulating guanine nucleotide exchange factor</fullName>
    </recommendedName>
</protein>
<feature type="region of interest" description="Disordered" evidence="1">
    <location>
        <begin position="266"/>
        <end position="303"/>
    </location>
</feature>
<gene>
    <name evidence="2" type="ORF">I303_06450</name>
    <name evidence="3" type="ORF">I303_107049</name>
</gene>
<dbReference type="RefSeq" id="XP_018260735.1">
    <property type="nucleotide sequence ID" value="XM_018409732.1"/>
</dbReference>
<dbReference type="SUPFAM" id="SSF50985">
    <property type="entry name" value="RCC1/BLIP-II"/>
    <property type="match status" value="1"/>
</dbReference>
<proteinExistence type="predicted"/>